<dbReference type="PANTHER" id="PTHR35936">
    <property type="entry name" value="MEMBRANE-BOUND LYTIC MUREIN TRANSGLYCOSYLASE F"/>
    <property type="match status" value="1"/>
</dbReference>
<dbReference type="PANTHER" id="PTHR35936:SF25">
    <property type="entry name" value="ABC TRANSPORTER SUBSTRATE-BINDING PROTEIN"/>
    <property type="match status" value="1"/>
</dbReference>
<keyword evidence="5" id="KW-1185">Reference proteome</keyword>
<keyword evidence="2" id="KW-0812">Transmembrane</keyword>
<dbReference type="SUPFAM" id="SSF53850">
    <property type="entry name" value="Periplasmic binding protein-like II"/>
    <property type="match status" value="1"/>
</dbReference>
<evidence type="ECO:0000256" key="2">
    <source>
        <dbReference type="SAM" id="Phobius"/>
    </source>
</evidence>
<feature type="transmembrane region" description="Helical" evidence="2">
    <location>
        <begin position="20"/>
        <end position="42"/>
    </location>
</feature>
<sequence length="315" mass="33772">MTPRPFHPARSGGNVARPRVLPILPVLMLALSALLALLMLLVPGTSRAQASNVVISGGTSATGAAATGAAKDTAEPLRVFILDQPPWSYLHEGQPYGAAVDVARAVLRRLGRNAEFVVTPFNRGLSLVRQGKLDAALAVYRTPEREQYLHYTTVPLYDEDVLLMVHPDDKQLASDTSGTARDAILYGDKPVALAPGYSYGPTLDAIIARKGLIRTSSFYSLQEGVQALLRHEVAAVPGTEPTLRALLHRLAPGSAPVLLRPAYDYVSAYMAFALTDANALLAADFDATLGRMRASGEYARILAEADRTLHAHQGQ</sequence>
<organism evidence="4 5">
    <name type="scientific">Nitratidesulfovibrio liaohensis</name>
    <dbReference type="NCBI Taxonomy" id="2604158"/>
    <lineage>
        <taxon>Bacteria</taxon>
        <taxon>Pseudomonadati</taxon>
        <taxon>Thermodesulfobacteriota</taxon>
        <taxon>Desulfovibrionia</taxon>
        <taxon>Desulfovibrionales</taxon>
        <taxon>Desulfovibrionaceae</taxon>
        <taxon>Nitratidesulfovibrio</taxon>
    </lineage>
</organism>
<keyword evidence="2" id="KW-0472">Membrane</keyword>
<protein>
    <submittedName>
        <fullName evidence="4">Transporter substrate-binding domain-containing protein</fullName>
    </submittedName>
</protein>
<gene>
    <name evidence="4" type="ORF">KPS_001448</name>
</gene>
<evidence type="ECO:0000256" key="1">
    <source>
        <dbReference type="ARBA" id="ARBA00022729"/>
    </source>
</evidence>
<dbReference type="Gene3D" id="3.40.190.10">
    <property type="entry name" value="Periplasmic binding protein-like II"/>
    <property type="match status" value="2"/>
</dbReference>
<accession>A0ABY9R5X8</accession>
<evidence type="ECO:0000313" key="4">
    <source>
        <dbReference type="EMBL" id="WMW66829.1"/>
    </source>
</evidence>
<dbReference type="Proteomes" id="UP001180616">
    <property type="component" value="Chromosome"/>
</dbReference>
<name>A0ABY9R5X8_9BACT</name>
<dbReference type="Pfam" id="PF00497">
    <property type="entry name" value="SBP_bac_3"/>
    <property type="match status" value="1"/>
</dbReference>
<evidence type="ECO:0000259" key="3">
    <source>
        <dbReference type="SMART" id="SM00062"/>
    </source>
</evidence>
<keyword evidence="1" id="KW-0732">Signal</keyword>
<feature type="domain" description="Solute-binding protein family 3/N-terminal" evidence="3">
    <location>
        <begin position="76"/>
        <end position="305"/>
    </location>
</feature>
<dbReference type="RefSeq" id="WP_309542687.1">
    <property type="nucleotide sequence ID" value="NZ_CP133659.1"/>
</dbReference>
<keyword evidence="2" id="KW-1133">Transmembrane helix</keyword>
<dbReference type="SMART" id="SM00062">
    <property type="entry name" value="PBPb"/>
    <property type="match status" value="1"/>
</dbReference>
<proteinExistence type="predicted"/>
<dbReference type="InterPro" id="IPR001638">
    <property type="entry name" value="Solute-binding_3/MltF_N"/>
</dbReference>
<dbReference type="EMBL" id="CP133659">
    <property type="protein sequence ID" value="WMW66829.1"/>
    <property type="molecule type" value="Genomic_DNA"/>
</dbReference>
<reference evidence="4" key="1">
    <citation type="submission" date="2023-09" db="EMBL/GenBank/DDBJ databases">
        <authorList>
            <consortium name="CW5 consortium"/>
            <person name="Lu C.-W."/>
        </authorList>
    </citation>
    <scope>NUCLEOTIDE SEQUENCE</scope>
    <source>
        <strain evidence="4">KPS</strain>
    </source>
</reference>
<evidence type="ECO:0000313" key="5">
    <source>
        <dbReference type="Proteomes" id="UP001180616"/>
    </source>
</evidence>